<dbReference type="PANTHER" id="PTHR32226">
    <property type="entry name" value="TELO2-INTERACTING PROTEIN 2"/>
    <property type="match status" value="1"/>
</dbReference>
<dbReference type="InParanoid" id="K5X9I3"/>
<dbReference type="STRING" id="650164.K5X9I3"/>
<protein>
    <submittedName>
        <fullName evidence="2">Uncharacterized protein</fullName>
    </submittedName>
</protein>
<dbReference type="KEGG" id="pco:PHACADRAFT_181556"/>
<gene>
    <name evidence="2" type="ORF">PHACADRAFT_181556</name>
</gene>
<dbReference type="Pfam" id="PF10521">
    <property type="entry name" value="Tti2"/>
    <property type="match status" value="1"/>
</dbReference>
<proteinExistence type="inferred from homology"/>
<dbReference type="GO" id="GO:0110078">
    <property type="term" value="C:TTT Hsp90 cochaperone complex"/>
    <property type="evidence" value="ECO:0007669"/>
    <property type="project" value="InterPro"/>
</dbReference>
<dbReference type="PANTHER" id="PTHR32226:SF2">
    <property type="entry name" value="TELO2-INTERACTING PROTEIN 2"/>
    <property type="match status" value="1"/>
</dbReference>
<accession>K5X9I3</accession>
<dbReference type="Proteomes" id="UP000008370">
    <property type="component" value="Unassembled WGS sequence"/>
</dbReference>
<dbReference type="GO" id="GO:0005829">
    <property type="term" value="C:cytosol"/>
    <property type="evidence" value="ECO:0007669"/>
    <property type="project" value="TreeGrafter"/>
</dbReference>
<reference evidence="2 3" key="1">
    <citation type="journal article" date="2012" name="BMC Genomics">
        <title>Comparative genomics of the white-rot fungi, Phanerochaete carnosa and P. chrysosporium, to elucidate the genetic basis of the distinct wood types they colonize.</title>
        <authorList>
            <person name="Suzuki H."/>
            <person name="MacDonald J."/>
            <person name="Syed K."/>
            <person name="Salamov A."/>
            <person name="Hori C."/>
            <person name="Aerts A."/>
            <person name="Henrissat B."/>
            <person name="Wiebenga A."/>
            <person name="vanKuyk P.A."/>
            <person name="Barry K."/>
            <person name="Lindquist E."/>
            <person name="LaButti K."/>
            <person name="Lapidus A."/>
            <person name="Lucas S."/>
            <person name="Coutinho P."/>
            <person name="Gong Y."/>
            <person name="Samejima M."/>
            <person name="Mahadevan R."/>
            <person name="Abou-Zaid M."/>
            <person name="de Vries R.P."/>
            <person name="Igarashi K."/>
            <person name="Yadav J.S."/>
            <person name="Grigoriev I.V."/>
            <person name="Master E.R."/>
        </authorList>
    </citation>
    <scope>NUCLEOTIDE SEQUENCE [LARGE SCALE GENOMIC DNA]</scope>
    <source>
        <strain evidence="2 3">HHB-10118-sp</strain>
    </source>
</reference>
<dbReference type="GO" id="GO:0005634">
    <property type="term" value="C:nucleus"/>
    <property type="evidence" value="ECO:0007669"/>
    <property type="project" value="TreeGrafter"/>
</dbReference>
<evidence type="ECO:0000313" key="3">
    <source>
        <dbReference type="Proteomes" id="UP000008370"/>
    </source>
</evidence>
<dbReference type="EMBL" id="JH930469">
    <property type="protein sequence ID" value="EKM59557.1"/>
    <property type="molecule type" value="Genomic_DNA"/>
</dbReference>
<comment type="similarity">
    <text evidence="1">Belongs to the TTI2 family.</text>
</comment>
<evidence type="ECO:0000256" key="1">
    <source>
        <dbReference type="ARBA" id="ARBA00034736"/>
    </source>
</evidence>
<dbReference type="OrthoDB" id="6417021at2759"/>
<dbReference type="AlphaFoldDB" id="K5X9I3"/>
<dbReference type="SUPFAM" id="SSF48371">
    <property type="entry name" value="ARM repeat"/>
    <property type="match status" value="1"/>
</dbReference>
<dbReference type="InterPro" id="IPR018870">
    <property type="entry name" value="Tti2"/>
</dbReference>
<evidence type="ECO:0000313" key="2">
    <source>
        <dbReference type="EMBL" id="EKM59557.1"/>
    </source>
</evidence>
<dbReference type="GeneID" id="18910020"/>
<dbReference type="InterPro" id="IPR016024">
    <property type="entry name" value="ARM-type_fold"/>
</dbReference>
<sequence length="341" mass="37677">MQLIEAVLTQRVKAVFKLNTHPKVSAATGRSLSRPVGGEGGAQDYYEGQLWKRYPGLINVLDWCVKHLKPAALEKLWHLVVPPVMTLLDDYEFKYKLLSLPIVDHLLDSAPGELLRRTGINELLITSFKTALTFLRAPETPQLIRSVIFTWLKLTERSTSPATANRFEQLWALLGEGIIETVWLYGFNDADTIQASVEALPDVVRALGIGAARYLKALISQLVLALIPAPENSAPIAFQISSVRALDVLVAECAPRMHKWKGTILDGVCRCWASLVESGADNTDVRELKMALRETCGTLAAACPSVATSLDALLQEEFRRLLEMDEQIFKALVAPSSSESR</sequence>
<keyword evidence="3" id="KW-1185">Reference proteome</keyword>
<organism evidence="2 3">
    <name type="scientific">Phanerochaete carnosa (strain HHB-10118-sp)</name>
    <name type="common">White-rot fungus</name>
    <name type="synonym">Peniophora carnosa</name>
    <dbReference type="NCBI Taxonomy" id="650164"/>
    <lineage>
        <taxon>Eukaryota</taxon>
        <taxon>Fungi</taxon>
        <taxon>Dikarya</taxon>
        <taxon>Basidiomycota</taxon>
        <taxon>Agaricomycotina</taxon>
        <taxon>Agaricomycetes</taxon>
        <taxon>Polyporales</taxon>
        <taxon>Phanerochaetaceae</taxon>
        <taxon>Phanerochaete</taxon>
    </lineage>
</organism>
<dbReference type="HOGENOM" id="CLU_046584_0_0_1"/>
<dbReference type="RefSeq" id="XP_007392116.1">
    <property type="nucleotide sequence ID" value="XM_007392054.1"/>
</dbReference>
<name>K5X9I3_PHACS</name>